<reference evidence="1" key="1">
    <citation type="journal article" date="2020" name="Stud. Mycol.">
        <title>101 Dothideomycetes genomes: a test case for predicting lifestyles and emergence of pathogens.</title>
        <authorList>
            <person name="Haridas S."/>
            <person name="Albert R."/>
            <person name="Binder M."/>
            <person name="Bloem J."/>
            <person name="Labutti K."/>
            <person name="Salamov A."/>
            <person name="Andreopoulos B."/>
            <person name="Baker S."/>
            <person name="Barry K."/>
            <person name="Bills G."/>
            <person name="Bluhm B."/>
            <person name="Cannon C."/>
            <person name="Castanera R."/>
            <person name="Culley D."/>
            <person name="Daum C."/>
            <person name="Ezra D."/>
            <person name="Gonzalez J."/>
            <person name="Henrissat B."/>
            <person name="Kuo A."/>
            <person name="Liang C."/>
            <person name="Lipzen A."/>
            <person name="Lutzoni F."/>
            <person name="Magnuson J."/>
            <person name="Mondo S."/>
            <person name="Nolan M."/>
            <person name="Ohm R."/>
            <person name="Pangilinan J."/>
            <person name="Park H.-J."/>
            <person name="Ramirez L."/>
            <person name="Alfaro M."/>
            <person name="Sun H."/>
            <person name="Tritt A."/>
            <person name="Yoshinaga Y."/>
            <person name="Zwiers L.-H."/>
            <person name="Turgeon B."/>
            <person name="Goodwin S."/>
            <person name="Spatafora J."/>
            <person name="Crous P."/>
            <person name="Grigoriev I."/>
        </authorList>
    </citation>
    <scope>NUCLEOTIDE SEQUENCE</scope>
    <source>
        <strain evidence="1">ATCC 200398</strain>
    </source>
</reference>
<gene>
    <name evidence="1" type="ORF">BDR25DRAFT_344495</name>
</gene>
<organism evidence="1 2">
    <name type="scientific">Lindgomyces ingoldianus</name>
    <dbReference type="NCBI Taxonomy" id="673940"/>
    <lineage>
        <taxon>Eukaryota</taxon>
        <taxon>Fungi</taxon>
        <taxon>Dikarya</taxon>
        <taxon>Ascomycota</taxon>
        <taxon>Pezizomycotina</taxon>
        <taxon>Dothideomycetes</taxon>
        <taxon>Pleosporomycetidae</taxon>
        <taxon>Pleosporales</taxon>
        <taxon>Lindgomycetaceae</taxon>
        <taxon>Lindgomyces</taxon>
    </lineage>
</organism>
<comment type="caution">
    <text evidence="1">The sequence shown here is derived from an EMBL/GenBank/DDBJ whole genome shotgun (WGS) entry which is preliminary data.</text>
</comment>
<proteinExistence type="predicted"/>
<name>A0ACB6QPY6_9PLEO</name>
<accession>A0ACB6QPY6</accession>
<dbReference type="Proteomes" id="UP000799755">
    <property type="component" value="Unassembled WGS sequence"/>
</dbReference>
<dbReference type="EMBL" id="MU003517">
    <property type="protein sequence ID" value="KAF2468216.1"/>
    <property type="molecule type" value="Genomic_DNA"/>
</dbReference>
<evidence type="ECO:0000313" key="2">
    <source>
        <dbReference type="Proteomes" id="UP000799755"/>
    </source>
</evidence>
<sequence length="322" mass="37308">MSQSEEEDDYMSMVFDDAPKAGKETSLQRRARMQKEGEAKARAKTRAEKEAETEAAREAGLATALDSSSKGFKMMAKFGFRQGDTLGKAEDARKEPIHLSMKDDRSGLGLESERKRKLRELVEEAEKEVKRSKIEQVDYRERVRQENEEKRLGVELYNAQKTAERLVEEDDQSAREGQEWTPTSEYKSRQTISGKRSLQSINILWRRLVRNRLEKERDRKRRQHFNDSLSSTLPTYISADEDEDADDKLALGHDVTAIEDDLEDLSDEDLELEEFEAQPLAERLQKVVVYLREAHHYCFWCKYRYSSATLDGCPGITEKDHD</sequence>
<protein>
    <submittedName>
        <fullName evidence="1">G-patch-domain-containing protein</fullName>
    </submittedName>
</protein>
<evidence type="ECO:0000313" key="1">
    <source>
        <dbReference type="EMBL" id="KAF2468216.1"/>
    </source>
</evidence>
<keyword evidence="2" id="KW-1185">Reference proteome</keyword>